<dbReference type="HOGENOM" id="CLU_2513443_0_0_1"/>
<organism evidence="1 2">
    <name type="scientific">Piloderma croceum (strain F 1598)</name>
    <dbReference type="NCBI Taxonomy" id="765440"/>
    <lineage>
        <taxon>Eukaryota</taxon>
        <taxon>Fungi</taxon>
        <taxon>Dikarya</taxon>
        <taxon>Basidiomycota</taxon>
        <taxon>Agaricomycotina</taxon>
        <taxon>Agaricomycetes</taxon>
        <taxon>Agaricomycetidae</taxon>
        <taxon>Atheliales</taxon>
        <taxon>Atheliaceae</taxon>
        <taxon>Piloderma</taxon>
    </lineage>
</organism>
<evidence type="ECO:0000313" key="2">
    <source>
        <dbReference type="Proteomes" id="UP000054166"/>
    </source>
</evidence>
<keyword evidence="2" id="KW-1185">Reference proteome</keyword>
<evidence type="ECO:0000313" key="1">
    <source>
        <dbReference type="EMBL" id="KIM81586.1"/>
    </source>
</evidence>
<dbReference type="AlphaFoldDB" id="A0A0C3FR34"/>
<dbReference type="Proteomes" id="UP000054166">
    <property type="component" value="Unassembled WGS sequence"/>
</dbReference>
<reference evidence="2" key="2">
    <citation type="submission" date="2015-01" db="EMBL/GenBank/DDBJ databases">
        <title>Evolutionary Origins and Diversification of the Mycorrhizal Mutualists.</title>
        <authorList>
            <consortium name="DOE Joint Genome Institute"/>
            <consortium name="Mycorrhizal Genomics Consortium"/>
            <person name="Kohler A."/>
            <person name="Kuo A."/>
            <person name="Nagy L.G."/>
            <person name="Floudas D."/>
            <person name="Copeland A."/>
            <person name="Barry K.W."/>
            <person name="Cichocki N."/>
            <person name="Veneault-Fourrey C."/>
            <person name="LaButti K."/>
            <person name="Lindquist E.A."/>
            <person name="Lipzen A."/>
            <person name="Lundell T."/>
            <person name="Morin E."/>
            <person name="Murat C."/>
            <person name="Riley R."/>
            <person name="Ohm R."/>
            <person name="Sun H."/>
            <person name="Tunlid A."/>
            <person name="Henrissat B."/>
            <person name="Grigoriev I.V."/>
            <person name="Hibbett D.S."/>
            <person name="Martin F."/>
        </authorList>
    </citation>
    <scope>NUCLEOTIDE SEQUENCE [LARGE SCALE GENOMIC DNA]</scope>
    <source>
        <strain evidence="2">F 1598</strain>
    </source>
</reference>
<reference evidence="1 2" key="1">
    <citation type="submission" date="2014-04" db="EMBL/GenBank/DDBJ databases">
        <authorList>
            <consortium name="DOE Joint Genome Institute"/>
            <person name="Kuo A."/>
            <person name="Tarkka M."/>
            <person name="Buscot F."/>
            <person name="Kohler A."/>
            <person name="Nagy L.G."/>
            <person name="Floudas D."/>
            <person name="Copeland A."/>
            <person name="Barry K.W."/>
            <person name="Cichocki N."/>
            <person name="Veneault-Fourrey C."/>
            <person name="LaButti K."/>
            <person name="Lindquist E.A."/>
            <person name="Lipzen A."/>
            <person name="Lundell T."/>
            <person name="Morin E."/>
            <person name="Murat C."/>
            <person name="Sun H."/>
            <person name="Tunlid A."/>
            <person name="Henrissat B."/>
            <person name="Grigoriev I.V."/>
            <person name="Hibbett D.S."/>
            <person name="Martin F."/>
            <person name="Nordberg H.P."/>
            <person name="Cantor M.N."/>
            <person name="Hua S.X."/>
        </authorList>
    </citation>
    <scope>NUCLEOTIDE SEQUENCE [LARGE SCALE GENOMIC DNA]</scope>
    <source>
        <strain evidence="1 2">F 1598</strain>
    </source>
</reference>
<protein>
    <submittedName>
        <fullName evidence="1">Uncharacterized protein</fullName>
    </submittedName>
</protein>
<accession>A0A0C3FR34</accession>
<gene>
    <name evidence="1" type="ORF">PILCRDRAFT_8632</name>
</gene>
<name>A0A0C3FR34_PILCF</name>
<proteinExistence type="predicted"/>
<dbReference type="EMBL" id="KN832998">
    <property type="protein sequence ID" value="KIM81586.1"/>
    <property type="molecule type" value="Genomic_DNA"/>
</dbReference>
<dbReference type="InParanoid" id="A0A0C3FR34"/>
<sequence length="85" mass="9252">MRPLLDIHDTPEDVKRTCAAAAKPAKCTPVYEPDYDGMETVSDTRIFPIVPTMATDPKALSVTLKTGSITLRILVNGPRSRNGKP</sequence>